<evidence type="ECO:0000313" key="2">
    <source>
        <dbReference type="Proteomes" id="UP000215914"/>
    </source>
</evidence>
<dbReference type="Proteomes" id="UP000215914">
    <property type="component" value="Unassembled WGS sequence"/>
</dbReference>
<protein>
    <submittedName>
        <fullName evidence="1">Uncharacterized protein</fullName>
    </submittedName>
</protein>
<reference evidence="1" key="1">
    <citation type="journal article" date="2017" name="Nature">
        <title>The sunflower genome provides insights into oil metabolism, flowering and Asterid evolution.</title>
        <authorList>
            <person name="Badouin H."/>
            <person name="Gouzy J."/>
            <person name="Grassa C.J."/>
            <person name="Murat F."/>
            <person name="Staton S.E."/>
            <person name="Cottret L."/>
            <person name="Lelandais-Briere C."/>
            <person name="Owens G.L."/>
            <person name="Carrere S."/>
            <person name="Mayjonade B."/>
            <person name="Legrand L."/>
            <person name="Gill N."/>
            <person name="Kane N.C."/>
            <person name="Bowers J.E."/>
            <person name="Hubner S."/>
            <person name="Bellec A."/>
            <person name="Berard A."/>
            <person name="Berges H."/>
            <person name="Blanchet N."/>
            <person name="Boniface M.C."/>
            <person name="Brunel D."/>
            <person name="Catrice O."/>
            <person name="Chaidir N."/>
            <person name="Claudel C."/>
            <person name="Donnadieu C."/>
            <person name="Faraut T."/>
            <person name="Fievet G."/>
            <person name="Helmstetter N."/>
            <person name="King M."/>
            <person name="Knapp S.J."/>
            <person name="Lai Z."/>
            <person name="Le Paslier M.C."/>
            <person name="Lippi Y."/>
            <person name="Lorenzon L."/>
            <person name="Mandel J.R."/>
            <person name="Marage G."/>
            <person name="Marchand G."/>
            <person name="Marquand E."/>
            <person name="Bret-Mestries E."/>
            <person name="Morien E."/>
            <person name="Nambeesan S."/>
            <person name="Nguyen T."/>
            <person name="Pegot-Espagnet P."/>
            <person name="Pouilly N."/>
            <person name="Raftis F."/>
            <person name="Sallet E."/>
            <person name="Schiex T."/>
            <person name="Thomas J."/>
            <person name="Vandecasteele C."/>
            <person name="Vares D."/>
            <person name="Vear F."/>
            <person name="Vautrin S."/>
            <person name="Crespi M."/>
            <person name="Mangin B."/>
            <person name="Burke J.M."/>
            <person name="Salse J."/>
            <person name="Munos S."/>
            <person name="Vincourt P."/>
            <person name="Rieseberg L.H."/>
            <person name="Langlade N.B."/>
        </authorList>
    </citation>
    <scope>NUCLEOTIDE SEQUENCE</scope>
    <source>
        <tissue evidence="1">Leaves</tissue>
    </source>
</reference>
<dbReference type="Gramene" id="mRNA:HanXRQr2_Chr17g0807521">
    <property type="protein sequence ID" value="mRNA:HanXRQr2_Chr17g0807521"/>
    <property type="gene ID" value="HanXRQr2_Chr17g0807521"/>
</dbReference>
<keyword evidence="2" id="KW-1185">Reference proteome</keyword>
<gene>
    <name evidence="1" type="ORF">HanXRQr2_Chr17g0807521</name>
</gene>
<sequence>MSVAPLLVHVSLNCSSVVNERGPSPLLLAHVHSSLPLFSVMVLLSKIQVLDFIGNRVVRIVSKVWTGLICGCMSG</sequence>
<proteinExistence type="predicted"/>
<name>A0A9K3GUE7_HELAN</name>
<evidence type="ECO:0000313" key="1">
    <source>
        <dbReference type="EMBL" id="KAF5755845.1"/>
    </source>
</evidence>
<organism evidence="1 2">
    <name type="scientific">Helianthus annuus</name>
    <name type="common">Common sunflower</name>
    <dbReference type="NCBI Taxonomy" id="4232"/>
    <lineage>
        <taxon>Eukaryota</taxon>
        <taxon>Viridiplantae</taxon>
        <taxon>Streptophyta</taxon>
        <taxon>Embryophyta</taxon>
        <taxon>Tracheophyta</taxon>
        <taxon>Spermatophyta</taxon>
        <taxon>Magnoliopsida</taxon>
        <taxon>eudicotyledons</taxon>
        <taxon>Gunneridae</taxon>
        <taxon>Pentapetalae</taxon>
        <taxon>asterids</taxon>
        <taxon>campanulids</taxon>
        <taxon>Asterales</taxon>
        <taxon>Asteraceae</taxon>
        <taxon>Asteroideae</taxon>
        <taxon>Heliantheae alliance</taxon>
        <taxon>Heliantheae</taxon>
        <taxon>Helianthus</taxon>
    </lineage>
</organism>
<comment type="caution">
    <text evidence="1">The sequence shown here is derived from an EMBL/GenBank/DDBJ whole genome shotgun (WGS) entry which is preliminary data.</text>
</comment>
<dbReference type="AlphaFoldDB" id="A0A9K3GUE7"/>
<dbReference type="EMBL" id="MNCJ02000332">
    <property type="protein sequence ID" value="KAF5755845.1"/>
    <property type="molecule type" value="Genomic_DNA"/>
</dbReference>
<reference evidence="1" key="2">
    <citation type="submission" date="2020-06" db="EMBL/GenBank/DDBJ databases">
        <title>Helianthus annuus Genome sequencing and assembly Release 2.</title>
        <authorList>
            <person name="Gouzy J."/>
            <person name="Langlade N."/>
            <person name="Munos S."/>
        </authorList>
    </citation>
    <scope>NUCLEOTIDE SEQUENCE</scope>
    <source>
        <tissue evidence="1">Leaves</tissue>
    </source>
</reference>
<accession>A0A9K3GUE7</accession>